<dbReference type="EMBL" id="JYDR01000121">
    <property type="protein sequence ID" value="KRY68041.1"/>
    <property type="molecule type" value="Genomic_DNA"/>
</dbReference>
<name>A0A0V1E2I6_TRIPS</name>
<gene>
    <name evidence="1" type="ORF">T4A_875</name>
</gene>
<dbReference type="AlphaFoldDB" id="A0A0V1E2I6"/>
<sequence>MTPLRASSSQCSVWYSATPACIIPSKQYKLATVTQHTISTYWTTTMSLYIRLNSNKQLTDVTFSWSFHQSQCTCLHAQIVIRDAKLENLRNLGKSPTSHCLKEVYG</sequence>
<dbReference type="Proteomes" id="UP000054632">
    <property type="component" value="Unassembled WGS sequence"/>
</dbReference>
<organism evidence="1 2">
    <name type="scientific">Trichinella pseudospiralis</name>
    <name type="common">Parasitic roundworm</name>
    <dbReference type="NCBI Taxonomy" id="6337"/>
    <lineage>
        <taxon>Eukaryota</taxon>
        <taxon>Metazoa</taxon>
        <taxon>Ecdysozoa</taxon>
        <taxon>Nematoda</taxon>
        <taxon>Enoplea</taxon>
        <taxon>Dorylaimia</taxon>
        <taxon>Trichinellida</taxon>
        <taxon>Trichinellidae</taxon>
        <taxon>Trichinella</taxon>
    </lineage>
</organism>
<evidence type="ECO:0000313" key="2">
    <source>
        <dbReference type="Proteomes" id="UP000054632"/>
    </source>
</evidence>
<evidence type="ECO:0000313" key="1">
    <source>
        <dbReference type="EMBL" id="KRY68041.1"/>
    </source>
</evidence>
<proteinExistence type="predicted"/>
<comment type="caution">
    <text evidence="1">The sequence shown here is derived from an EMBL/GenBank/DDBJ whole genome shotgun (WGS) entry which is preliminary data.</text>
</comment>
<protein>
    <submittedName>
        <fullName evidence="1">Uncharacterized protein</fullName>
    </submittedName>
</protein>
<reference evidence="1 2" key="1">
    <citation type="submission" date="2015-01" db="EMBL/GenBank/DDBJ databases">
        <title>Evolution of Trichinella species and genotypes.</title>
        <authorList>
            <person name="Korhonen P.K."/>
            <person name="Edoardo P."/>
            <person name="Giuseppe L.R."/>
            <person name="Gasser R.B."/>
        </authorList>
    </citation>
    <scope>NUCLEOTIDE SEQUENCE [LARGE SCALE GENOMIC DNA]</scope>
    <source>
        <strain evidence="1">ISS13</strain>
    </source>
</reference>
<accession>A0A0V1E2I6</accession>